<dbReference type="Pfam" id="PF01546">
    <property type="entry name" value="Peptidase_M20"/>
    <property type="match status" value="1"/>
</dbReference>
<dbReference type="SUPFAM" id="SSF55031">
    <property type="entry name" value="Bacterial exopeptidase dimerisation domain"/>
    <property type="match status" value="1"/>
</dbReference>
<dbReference type="InterPro" id="IPR050072">
    <property type="entry name" value="Peptidase_M20A"/>
</dbReference>
<organism evidence="5 6">
    <name type="scientific">Desulfomonile tiedjei (strain ATCC 49306 / DSM 6799 / DCB-1)</name>
    <dbReference type="NCBI Taxonomy" id="706587"/>
    <lineage>
        <taxon>Bacteria</taxon>
        <taxon>Pseudomonadati</taxon>
        <taxon>Thermodesulfobacteriota</taxon>
        <taxon>Desulfomonilia</taxon>
        <taxon>Desulfomonilales</taxon>
        <taxon>Desulfomonilaceae</taxon>
        <taxon>Desulfomonile</taxon>
    </lineage>
</organism>
<evidence type="ECO:0000313" key="5">
    <source>
        <dbReference type="EMBL" id="AFM25990.1"/>
    </source>
</evidence>
<dbReference type="Gene3D" id="3.30.70.360">
    <property type="match status" value="1"/>
</dbReference>
<dbReference type="GO" id="GO:0046872">
    <property type="term" value="F:metal ion binding"/>
    <property type="evidence" value="ECO:0007669"/>
    <property type="project" value="UniProtKB-KW"/>
</dbReference>
<feature type="active site" description="Proton acceptor" evidence="3">
    <location>
        <position position="164"/>
    </location>
</feature>
<dbReference type="PIRSF" id="PIRSF037238">
    <property type="entry name" value="Carboxypeptidase_G2"/>
    <property type="match status" value="1"/>
</dbReference>
<dbReference type="NCBIfam" id="NF005602">
    <property type="entry name" value="PRK07338.1"/>
    <property type="match status" value="1"/>
</dbReference>
<keyword evidence="2" id="KW-0378">Hydrolase</keyword>
<dbReference type="InterPro" id="IPR036264">
    <property type="entry name" value="Bact_exopeptidase_dim_dom"/>
</dbReference>
<dbReference type="GO" id="GO:0016787">
    <property type="term" value="F:hydrolase activity"/>
    <property type="evidence" value="ECO:0007669"/>
    <property type="project" value="UniProtKB-KW"/>
</dbReference>
<proteinExistence type="predicted"/>
<dbReference type="PANTHER" id="PTHR43808:SF9">
    <property type="entry name" value="BLL0789 PROTEIN"/>
    <property type="match status" value="1"/>
</dbReference>
<evidence type="ECO:0000256" key="2">
    <source>
        <dbReference type="ARBA" id="ARBA00022801"/>
    </source>
</evidence>
<feature type="domain" description="Peptidase M20 dimerisation" evidence="4">
    <location>
        <begin position="200"/>
        <end position="298"/>
    </location>
</feature>
<dbReference type="PANTHER" id="PTHR43808">
    <property type="entry name" value="ACETYLORNITHINE DEACETYLASE"/>
    <property type="match status" value="1"/>
</dbReference>
<accession>I4C8U9</accession>
<reference evidence="6" key="1">
    <citation type="submission" date="2012-06" db="EMBL/GenBank/DDBJ databases">
        <title>Complete sequence of chromosome of Desulfomonile tiedjei DSM 6799.</title>
        <authorList>
            <person name="Lucas S."/>
            <person name="Copeland A."/>
            <person name="Lapidus A."/>
            <person name="Glavina del Rio T."/>
            <person name="Dalin E."/>
            <person name="Tice H."/>
            <person name="Bruce D."/>
            <person name="Goodwin L."/>
            <person name="Pitluck S."/>
            <person name="Peters L."/>
            <person name="Ovchinnikova G."/>
            <person name="Zeytun A."/>
            <person name="Lu M."/>
            <person name="Kyrpides N."/>
            <person name="Mavromatis K."/>
            <person name="Ivanova N."/>
            <person name="Brettin T."/>
            <person name="Detter J.C."/>
            <person name="Han C."/>
            <person name="Larimer F."/>
            <person name="Land M."/>
            <person name="Hauser L."/>
            <person name="Markowitz V."/>
            <person name="Cheng J.-F."/>
            <person name="Hugenholtz P."/>
            <person name="Woyke T."/>
            <person name="Wu D."/>
            <person name="Spring S."/>
            <person name="Schroeder M."/>
            <person name="Brambilla E."/>
            <person name="Klenk H.-P."/>
            <person name="Eisen J.A."/>
        </authorList>
    </citation>
    <scope>NUCLEOTIDE SEQUENCE [LARGE SCALE GENOMIC DNA]</scope>
    <source>
        <strain evidence="6">ATCC 49306 / DSM 6799 / DCB-1</strain>
    </source>
</reference>
<evidence type="ECO:0000256" key="3">
    <source>
        <dbReference type="PIRSR" id="PIRSR037238-1"/>
    </source>
</evidence>
<dbReference type="PATRIC" id="fig|706587.4.peg.3798"/>
<protein>
    <submittedName>
        <fullName evidence="5">Acetylornithine deacetylase/succinyldiaminopimelate desuccinylase-like deacylase</fullName>
    </submittedName>
</protein>
<keyword evidence="1" id="KW-0479">Metal-binding</keyword>
<dbReference type="OrthoDB" id="9809784at2"/>
<evidence type="ECO:0000259" key="4">
    <source>
        <dbReference type="Pfam" id="PF07687"/>
    </source>
</evidence>
<dbReference type="CDD" id="cd03885">
    <property type="entry name" value="M20_CPDG2"/>
    <property type="match status" value="1"/>
</dbReference>
<dbReference type="InterPro" id="IPR017150">
    <property type="entry name" value="Pept_M20_glutamate_carboxypep"/>
</dbReference>
<keyword evidence="6" id="KW-1185">Reference proteome</keyword>
<dbReference type="eggNOG" id="COG0624">
    <property type="taxonomic scope" value="Bacteria"/>
</dbReference>
<dbReference type="Gene3D" id="3.40.630.10">
    <property type="entry name" value="Zn peptidases"/>
    <property type="match status" value="1"/>
</dbReference>
<dbReference type="AlphaFoldDB" id="I4C8U9"/>
<dbReference type="RefSeq" id="WP_014811124.1">
    <property type="nucleotide sequence ID" value="NC_018025.1"/>
</dbReference>
<dbReference type="Pfam" id="PF07687">
    <property type="entry name" value="M20_dimer"/>
    <property type="match status" value="1"/>
</dbReference>
<feature type="active site" evidence="3">
    <location>
        <position position="103"/>
    </location>
</feature>
<evidence type="ECO:0000313" key="6">
    <source>
        <dbReference type="Proteomes" id="UP000006055"/>
    </source>
</evidence>
<dbReference type="STRING" id="706587.Desti_3333"/>
<name>I4C8U9_DESTA</name>
<dbReference type="KEGG" id="dti:Desti_3333"/>
<dbReference type="Proteomes" id="UP000006055">
    <property type="component" value="Chromosome"/>
</dbReference>
<dbReference type="InterPro" id="IPR002933">
    <property type="entry name" value="Peptidase_M20"/>
</dbReference>
<dbReference type="SUPFAM" id="SSF53187">
    <property type="entry name" value="Zn-dependent exopeptidases"/>
    <property type="match status" value="1"/>
</dbReference>
<dbReference type="InterPro" id="IPR011650">
    <property type="entry name" value="Peptidase_M20_dimer"/>
</dbReference>
<evidence type="ECO:0000256" key="1">
    <source>
        <dbReference type="ARBA" id="ARBA00022723"/>
    </source>
</evidence>
<gene>
    <name evidence="5" type="ordered locus">Desti_3333</name>
</gene>
<dbReference type="EMBL" id="CP003360">
    <property type="protein sequence ID" value="AFM25990.1"/>
    <property type="molecule type" value="Genomic_DNA"/>
</dbReference>
<dbReference type="HOGENOM" id="CLU_021802_7_0_7"/>
<sequence>MHNPDFIAFLDTREHTRDRLASILSRWADINSFSYNLEGIQRVQTLFQEDFSDLRSQEDSCELPPQKVLSPEGHVIERPLGKALMFLKRPEQKLRVFLCCHLDTVFAPDHPFQSCSRIDENTLRGPGVADAKGGLLVMLTALQMFEKSPWADNLGWEILINPDEEIGSPGSAYLLRQVAERNDVGLIFEPCSTEGKLVSHRKGSGNFSTFVKGRAAHAGRDPHLGRNAILAAARMIVDLHAIQNPQRGITVNTGYIEGGGPANVVPDRAFFKTNVRVADSQEQHDFESLLTETQSKLNETDGISVDTFGGFGRPPKLLDSRTLYLLRQIAECGREIGLHLEWIGSGGTCDGNNLAAAGLVTVDSLGPRGFGIHTQDEYVHLDDIIERAQLTCLLLMKMAAGNVEIPPRNS</sequence>